<dbReference type="InterPro" id="IPR029063">
    <property type="entry name" value="SAM-dependent_MTases_sf"/>
</dbReference>
<dbReference type="EMBL" id="CP017834">
    <property type="protein sequence ID" value="APJ03327.1"/>
    <property type="molecule type" value="Genomic_DNA"/>
</dbReference>
<reference evidence="8 9" key="1">
    <citation type="submission" date="2016-10" db="EMBL/GenBank/DDBJ databases">
        <title>Silvanigrella aquatica sp. nov., isolated from a freshwater lake located in the Black Forest, Germany, description of Silvanigrellaceae fam. nov., Silvanigrellales ord. nov., reclassification of the order Bdellovibrionales in the class Oligoflexia, reclassification of the families Bacteriovoracaceae and Halobacteriovoraceae in the new order Bacteriovoracales ord. nov., and reclassification of the family Pseudobacteriovoracaceae in the order Oligoflexiales.</title>
        <authorList>
            <person name="Hahn M.W."/>
            <person name="Schmidt J."/>
            <person name="Koll U."/>
            <person name="Rohde M."/>
            <person name="Verbag S."/>
            <person name="Pitt A."/>
            <person name="Nakai R."/>
            <person name="Naganuma T."/>
            <person name="Lang E."/>
        </authorList>
    </citation>
    <scope>NUCLEOTIDE SEQUENCE [LARGE SCALE GENOMIC DNA]</scope>
    <source>
        <strain evidence="8 9">MWH-Nonnen-W8red</strain>
    </source>
</reference>
<comment type="function">
    <text evidence="5">Catalyzes the irreversible transfer of a propylamine group from the amino donor S-adenosylmethioninamine (decarboxy-AdoMet) to putrescine (1,4-diaminobutane) to yield spermidine.</text>
</comment>
<comment type="subunit">
    <text evidence="5">Homodimer or homotetramer.</text>
</comment>
<feature type="binding site" evidence="5">
    <location>
        <begin position="145"/>
        <end position="146"/>
    </location>
    <ligand>
        <name>S-methyl-5'-thioadenosine</name>
        <dbReference type="ChEBI" id="CHEBI:17509"/>
    </ligand>
</feature>
<dbReference type="InterPro" id="IPR035246">
    <property type="entry name" value="Spermidine_synt_N"/>
</dbReference>
<dbReference type="Pfam" id="PF17284">
    <property type="entry name" value="Spermine_synt_N"/>
    <property type="match status" value="1"/>
</dbReference>
<evidence type="ECO:0000256" key="5">
    <source>
        <dbReference type="HAMAP-Rule" id="MF_00198"/>
    </source>
</evidence>
<dbReference type="EC" id="2.5.1.16" evidence="5"/>
<comment type="catalytic activity">
    <reaction evidence="5">
        <text>S-adenosyl 3-(methylsulfanyl)propylamine + putrescine = S-methyl-5'-thioadenosine + spermidine + H(+)</text>
        <dbReference type="Rhea" id="RHEA:12721"/>
        <dbReference type="ChEBI" id="CHEBI:15378"/>
        <dbReference type="ChEBI" id="CHEBI:17509"/>
        <dbReference type="ChEBI" id="CHEBI:57443"/>
        <dbReference type="ChEBI" id="CHEBI:57834"/>
        <dbReference type="ChEBI" id="CHEBI:326268"/>
        <dbReference type="EC" id="2.5.1.16"/>
    </reaction>
</comment>
<feature type="domain" description="PABS" evidence="7">
    <location>
        <begin position="9"/>
        <end position="246"/>
    </location>
</feature>
<accession>A0A1L4CZG4</accession>
<keyword evidence="4 5" id="KW-0620">Polyamine biosynthesis</keyword>
<evidence type="ECO:0000259" key="7">
    <source>
        <dbReference type="PROSITE" id="PS51006"/>
    </source>
</evidence>
<dbReference type="PANTHER" id="PTHR11558">
    <property type="entry name" value="SPERMIDINE/SPERMINE SYNTHASE"/>
    <property type="match status" value="1"/>
</dbReference>
<dbReference type="GO" id="GO:0008295">
    <property type="term" value="P:spermidine biosynthetic process"/>
    <property type="evidence" value="ECO:0007669"/>
    <property type="project" value="UniProtKB-UniRule"/>
</dbReference>
<gene>
    <name evidence="5" type="primary">speE</name>
    <name evidence="8" type="ORF">AXG55_05175</name>
</gene>
<evidence type="ECO:0000256" key="3">
    <source>
        <dbReference type="ARBA" id="ARBA00023066"/>
    </source>
</evidence>
<dbReference type="GO" id="GO:0004766">
    <property type="term" value="F:spermidine synthase activity"/>
    <property type="evidence" value="ECO:0007669"/>
    <property type="project" value="UniProtKB-UniRule"/>
</dbReference>
<keyword evidence="9" id="KW-1185">Reference proteome</keyword>
<dbReference type="Proteomes" id="UP000184731">
    <property type="component" value="Chromosome"/>
</dbReference>
<dbReference type="STRING" id="1915309.AXG55_05175"/>
<dbReference type="CDD" id="cd02440">
    <property type="entry name" value="AdoMet_MTases"/>
    <property type="match status" value="1"/>
</dbReference>
<name>A0A1L4CZG4_9BACT</name>
<evidence type="ECO:0000256" key="2">
    <source>
        <dbReference type="ARBA" id="ARBA00022679"/>
    </source>
</evidence>
<dbReference type="InterPro" id="IPR037163">
    <property type="entry name" value="Spermidine_synt_N_sf"/>
</dbReference>
<dbReference type="PROSITE" id="PS51006">
    <property type="entry name" value="PABS_2"/>
    <property type="match status" value="1"/>
</dbReference>
<dbReference type="UniPathway" id="UPA00248">
    <property type="reaction ID" value="UER00314"/>
</dbReference>
<dbReference type="PANTHER" id="PTHR11558:SF11">
    <property type="entry name" value="SPERMIDINE SYNTHASE"/>
    <property type="match status" value="1"/>
</dbReference>
<comment type="pathway">
    <text evidence="5">Amine and polyamine biosynthesis; spermidine biosynthesis; spermidine from putrescine: step 1/1.</text>
</comment>
<evidence type="ECO:0000313" key="9">
    <source>
        <dbReference type="Proteomes" id="UP000184731"/>
    </source>
</evidence>
<dbReference type="SUPFAM" id="SSF53335">
    <property type="entry name" value="S-adenosyl-L-methionine-dependent methyltransferases"/>
    <property type="match status" value="1"/>
</dbReference>
<dbReference type="KEGG" id="saqi:AXG55_05175"/>
<sequence length="293" mass="33900">MPIEKASSNIWLTEYLSEGEIYQYLISKILLQEQSDYQNICIVELENKSKALILNNVLQSSTADSHMYYEPFIHVPFIHNQNPENILILGAGDGSSAREALKWKCVKKIKIVEIDKAVITSCMAHIPEMSKGCFKNSKVKIDYLDARIFIKQDEQKYDVIIYDLNLKTLEKSNLLGRIDKEFLLDCQSLLKKNGYMCLEIGEVPYQRNELFLSKLNVFKSVFRSLKIFSSWVPSRCKNISFVLLSKDKIIETIPIYDVNLLLEKQLLDEPSFLNARTYIGLMNPAIFIQDYEK</sequence>
<evidence type="ECO:0000256" key="6">
    <source>
        <dbReference type="PROSITE-ProRule" id="PRU00354"/>
    </source>
</evidence>
<evidence type="ECO:0000313" key="8">
    <source>
        <dbReference type="EMBL" id="APJ03327.1"/>
    </source>
</evidence>
<proteinExistence type="inferred from homology"/>
<dbReference type="AlphaFoldDB" id="A0A1L4CZG4"/>
<dbReference type="Pfam" id="PF01564">
    <property type="entry name" value="Spermine_synth"/>
    <property type="match status" value="1"/>
</dbReference>
<evidence type="ECO:0000256" key="1">
    <source>
        <dbReference type="ARBA" id="ARBA00007867"/>
    </source>
</evidence>
<keyword evidence="2 5" id="KW-0808">Transferase</keyword>
<comment type="similarity">
    <text evidence="1 5">Belongs to the spermidine/spermine synthase family.</text>
</comment>
<feature type="binding site" evidence="5">
    <location>
        <position position="113"/>
    </location>
    <ligand>
        <name>S-methyl-5'-thioadenosine</name>
        <dbReference type="ChEBI" id="CHEBI:17509"/>
    </ligand>
</feature>
<organism evidence="8 9">
    <name type="scientific">Silvanigrella aquatica</name>
    <dbReference type="NCBI Taxonomy" id="1915309"/>
    <lineage>
        <taxon>Bacteria</taxon>
        <taxon>Pseudomonadati</taxon>
        <taxon>Bdellovibrionota</taxon>
        <taxon>Oligoflexia</taxon>
        <taxon>Silvanigrellales</taxon>
        <taxon>Silvanigrellaceae</taxon>
        <taxon>Silvanigrella</taxon>
    </lineage>
</organism>
<dbReference type="Gene3D" id="3.40.50.150">
    <property type="entry name" value="Vaccinia Virus protein VP39"/>
    <property type="match status" value="1"/>
</dbReference>
<evidence type="ECO:0000256" key="4">
    <source>
        <dbReference type="ARBA" id="ARBA00023115"/>
    </source>
</evidence>
<protein>
    <recommendedName>
        <fullName evidence="5">Polyamine aminopropyltransferase</fullName>
    </recommendedName>
    <alternativeName>
        <fullName evidence="5">Putrescine aminopropyltransferase</fullName>
        <shortName evidence="5">PAPT</shortName>
    </alternativeName>
    <alternativeName>
        <fullName evidence="5">Spermidine synthase</fullName>
        <shortName evidence="5">SPDS</shortName>
        <shortName evidence="5">SPDSY</shortName>
        <ecNumber evidence="5">2.5.1.16</ecNumber>
    </alternativeName>
</protein>
<feature type="active site" description="Proton acceptor" evidence="5 6">
    <location>
        <position position="163"/>
    </location>
</feature>
<feature type="binding site" evidence="5">
    <location>
        <position position="38"/>
    </location>
    <ligand>
        <name>S-methyl-5'-thioadenosine</name>
        <dbReference type="ChEBI" id="CHEBI:17509"/>
    </ligand>
</feature>
<dbReference type="HAMAP" id="MF_00198">
    <property type="entry name" value="Spermidine_synth"/>
    <property type="match status" value="1"/>
</dbReference>
<dbReference type="InterPro" id="IPR001045">
    <property type="entry name" value="Spermi_synthase"/>
</dbReference>
<feature type="binding site" evidence="5">
    <location>
        <position position="93"/>
    </location>
    <ligand>
        <name>spermidine</name>
        <dbReference type="ChEBI" id="CHEBI:57834"/>
    </ligand>
</feature>
<dbReference type="Gene3D" id="2.30.140.10">
    <property type="entry name" value="Spermidine synthase, tetramerisation domain"/>
    <property type="match status" value="1"/>
</dbReference>
<comment type="caution">
    <text evidence="5">Lacks conserved residue(s) required for the propagation of feature annotation.</text>
</comment>
<dbReference type="InterPro" id="IPR030374">
    <property type="entry name" value="PABS"/>
</dbReference>
<keyword evidence="3 5" id="KW-0745">Spermidine biosynthesis</keyword>